<comment type="caution">
    <text evidence="2">The sequence shown here is derived from an EMBL/GenBank/DDBJ whole genome shotgun (WGS) entry which is preliminary data.</text>
</comment>
<dbReference type="RefSeq" id="WP_166826049.1">
    <property type="nucleotide sequence ID" value="NZ_JAAOLX010000005.1"/>
</dbReference>
<reference evidence="2 3" key="1">
    <citation type="submission" date="2020-03" db="EMBL/GenBank/DDBJ databases">
        <title>Draft genome sequence of environmentally isolated violet-colored cultures.</title>
        <authorList>
            <person name="Wilson H.S."/>
        </authorList>
    </citation>
    <scope>NUCLEOTIDE SEQUENCE [LARGE SCALE GENOMIC DNA]</scope>
    <source>
        <strain evidence="2 3">HSC-16F04</strain>
    </source>
</reference>
<sequence>MNSNENLNPELGTEDAPLSAENQLIEESNASPVSTAADATTPENNAATVMSRAQQKEVRALERRRQGKVRAERLAETNTTIRENWLSRIKGAVGRMQRDLPSQPLQHLFNQTFYVNSKNVFFIGTYGPAILPAKDIELVVSIINGWIDEFEIEITNLHAPIKKLLETLRSKQVDSVSKADRLIEVSYPSEDSEEVIITSPMATAYLRLLWRIEEYLFDLNVLMLNRFKTQKEYNQSFYKTKIKLRKLSIDIRKQAISVQQKYTAQQKHNKELLDIAADLDPQKNAEPDLELSEA</sequence>
<dbReference type="EMBL" id="JAAOLX010000005">
    <property type="protein sequence ID" value="NHQ86744.1"/>
    <property type="molecule type" value="Genomic_DNA"/>
</dbReference>
<feature type="region of interest" description="Disordered" evidence="1">
    <location>
        <begin position="1"/>
        <end position="52"/>
    </location>
</feature>
<accession>A0ABX0KXG7</accession>
<dbReference type="Proteomes" id="UP000712570">
    <property type="component" value="Unassembled WGS sequence"/>
</dbReference>
<evidence type="ECO:0000313" key="3">
    <source>
        <dbReference type="Proteomes" id="UP000712570"/>
    </source>
</evidence>
<evidence type="ECO:0000256" key="1">
    <source>
        <dbReference type="SAM" id="MobiDB-lite"/>
    </source>
</evidence>
<protein>
    <recommendedName>
        <fullName evidence="4">DUF1845 domain-containing protein</fullName>
    </recommendedName>
</protein>
<name>A0ABX0KXG7_9NEIS</name>
<evidence type="ECO:0000313" key="2">
    <source>
        <dbReference type="EMBL" id="NHQ86744.1"/>
    </source>
</evidence>
<keyword evidence="3" id="KW-1185">Reference proteome</keyword>
<gene>
    <name evidence="2" type="ORF">HA050_11510</name>
</gene>
<organism evidence="2 3">
    <name type="scientific">Iodobacter violaceini</name>
    <dbReference type="NCBI Taxonomy" id="3044271"/>
    <lineage>
        <taxon>Bacteria</taxon>
        <taxon>Pseudomonadati</taxon>
        <taxon>Pseudomonadota</taxon>
        <taxon>Betaproteobacteria</taxon>
        <taxon>Neisseriales</taxon>
        <taxon>Chitinibacteraceae</taxon>
        <taxon>Iodobacter</taxon>
    </lineage>
</organism>
<proteinExistence type="predicted"/>
<feature type="compositionally biased region" description="Polar residues" evidence="1">
    <location>
        <begin position="20"/>
        <end position="52"/>
    </location>
</feature>
<evidence type="ECO:0008006" key="4">
    <source>
        <dbReference type="Google" id="ProtNLM"/>
    </source>
</evidence>